<reference evidence="1" key="1">
    <citation type="submission" date="2022-04" db="EMBL/GenBank/DDBJ databases">
        <title>Jade perch genome.</title>
        <authorList>
            <person name="Chao B."/>
        </authorList>
    </citation>
    <scope>NUCLEOTIDE SEQUENCE</scope>
    <source>
        <strain evidence="1">CB-2022</strain>
    </source>
</reference>
<protein>
    <submittedName>
        <fullName evidence="1">Uncharacterized protein</fullName>
    </submittedName>
</protein>
<accession>A0ACB8WWQ2</accession>
<sequence>MMLGLHLFIKQNAYCCPVSKREVWPGLVIVPGVPHACWPLKSDGTSRFCTDYFRKVNAVTVPDSFPLPCIEDCINSISPAMFITKLDLLKGYWQVPLTSRASDISAFVTPDHFLQYTRAPPVYLLLICRAQLGRTDTAMDAHLNINIIIIKV</sequence>
<organism evidence="1 2">
    <name type="scientific">Scortum barcoo</name>
    <name type="common">barcoo grunter</name>
    <dbReference type="NCBI Taxonomy" id="214431"/>
    <lineage>
        <taxon>Eukaryota</taxon>
        <taxon>Metazoa</taxon>
        <taxon>Chordata</taxon>
        <taxon>Craniata</taxon>
        <taxon>Vertebrata</taxon>
        <taxon>Euteleostomi</taxon>
        <taxon>Actinopterygii</taxon>
        <taxon>Neopterygii</taxon>
        <taxon>Teleostei</taxon>
        <taxon>Neoteleostei</taxon>
        <taxon>Acanthomorphata</taxon>
        <taxon>Eupercaria</taxon>
        <taxon>Centrarchiformes</taxon>
        <taxon>Terapontoidei</taxon>
        <taxon>Terapontidae</taxon>
        <taxon>Scortum</taxon>
    </lineage>
</organism>
<evidence type="ECO:0000313" key="1">
    <source>
        <dbReference type="EMBL" id="KAI3371878.1"/>
    </source>
</evidence>
<gene>
    <name evidence="1" type="ORF">L3Q82_006757</name>
</gene>
<dbReference type="Proteomes" id="UP000831701">
    <property type="component" value="Chromosome 5"/>
</dbReference>
<keyword evidence="2" id="KW-1185">Reference proteome</keyword>
<evidence type="ECO:0000313" key="2">
    <source>
        <dbReference type="Proteomes" id="UP000831701"/>
    </source>
</evidence>
<name>A0ACB8WWQ2_9TELE</name>
<proteinExistence type="predicted"/>
<comment type="caution">
    <text evidence="1">The sequence shown here is derived from an EMBL/GenBank/DDBJ whole genome shotgun (WGS) entry which is preliminary data.</text>
</comment>
<dbReference type="EMBL" id="CM041535">
    <property type="protein sequence ID" value="KAI3371878.1"/>
    <property type="molecule type" value="Genomic_DNA"/>
</dbReference>